<keyword evidence="17" id="KW-1185">Reference proteome</keyword>
<evidence type="ECO:0000256" key="8">
    <source>
        <dbReference type="ARBA" id="ARBA00022801"/>
    </source>
</evidence>
<dbReference type="GO" id="GO:0007004">
    <property type="term" value="P:telomere maintenance via telomerase"/>
    <property type="evidence" value="ECO:0007669"/>
    <property type="project" value="TreeGrafter"/>
</dbReference>
<keyword evidence="7" id="KW-0227">DNA damage</keyword>
<evidence type="ECO:0000256" key="5">
    <source>
        <dbReference type="ARBA" id="ARBA00022454"/>
    </source>
</evidence>
<keyword evidence="10 14" id="KW-0175">Coiled coil</keyword>
<dbReference type="GO" id="GO:0006302">
    <property type="term" value="P:double-strand break repair"/>
    <property type="evidence" value="ECO:0007669"/>
    <property type="project" value="InterPro"/>
</dbReference>
<evidence type="ECO:0000256" key="4">
    <source>
        <dbReference type="ARBA" id="ARBA00009439"/>
    </source>
</evidence>
<sequence>MANTLDVARCALSYFESYEEYSKLIQIEIVFLQLSSSSFINPNMTHLQRLSIQGIRSFNPNEPQEIRFLPLTIILGPNGAGKTSIIESLKYVTTGVMPPYSNSGKTFIHDVQFMDNSIVRGQIRLQFTDVEAKSTIITRSMQATLKYVKDKPQITFRQINAVIKRGNRSIDQKFADINAELIELIGVSKAILNNVIFCHQEDIHWPLSEGKMLKEKFDDIFGSIGFTKALESIKKLRDEEMINLRLLEKDVIFTEHIRKEVDQRRKQLAEEESKIKVEKEKIRNLDSKINQLDSLIADLIENEQYAEMMSKKISELIGSIDEKQKYIDKIDKNCRDQPTELMQLNRQQIDERLANFDSNFKESKSKKNSLELRMKKCCEQYDQINREKSQFSYHQAQIDLCRSQLAEYFDKINPIVTGDWSSSAIQNDYENLDHNDCKSVKEFFAKYSKHLHEMIENSENSFENRQRKHSKLDAVIKEKFNELKNEKDKIMIEIEFRRSEIRDSEAKIEAICDGEMKNAPENLLTKLNQDITNLETQLTEINQKQLATDSKMEIDRLEMKKKSLGTECDTLKKQIAVANENQQRKKFYDYFQSQKQKIEAEMATIKMNNFELFNRLSVDVGNFSEKLSQLIDKKRREDLDKRMAEIKNVEQQLSSQTISLKNQQELLDKNEKQLVRIKEKLNGVCTVEEFNDYRLKIENDLNELRKEKCKHEYMSQVMDEYVTIIEEKQECPFCGRSLDHHEVVNFSSDLCDYNPEKLEAIEAKITTSEQKHNQLMLLRNEIESIPEIEQNIRDCNEEIEKITANVGDLQKLLTKYNTELDSIKTMIDDWQKCLQQANKYDNLYKEYIDLNAKQQTYLQPESDERNLDLEELNCQLQRTELDVKSCDLKLSKIQADFLRMTEEKSKLQNLLQLAERNRNEHLQKEQNQMHNIRKRQELIERIEQNEQKLNELETKLSPIDQEIKTLQIQLCDHRENWQKSKEDLQHTIQLQQNSLKTLKKNSEEIEKSLTKLRELQSKISQDYLDDLDKRLTKVEVEKKQMANDMNVINEMIVNFELNKRQLLDRQILLNLQQEIHDKETELKEFKDKIGSSNITTIREKRIRAEREHLVEKIKKINDEMANHDEYRNANKNYREKCIDKVISELACEDLDKFYKALDNTITMVHTHKMEDINKLIDQFWRVSYQGEDIESIQIMVDQGERSASARRRTYNYRVVMIQQGKTLDMRGRCSAGQKVLACIIIRIALALLFSNNFTVITLDEPTTNLDNANIRALAKAIVKLRKMNQHLQIVIITHDEDFLQCLSADDYVDQYYRVYKNDEGYSTIELSPVHSEELTK</sequence>
<feature type="coiled-coil region" evidence="14">
    <location>
        <begin position="1068"/>
        <end position="1136"/>
    </location>
</feature>
<dbReference type="Pfam" id="PF13476">
    <property type="entry name" value="AAA_23"/>
    <property type="match status" value="1"/>
</dbReference>
<dbReference type="PANTHER" id="PTHR18867:SF12">
    <property type="entry name" value="DNA REPAIR PROTEIN RAD50"/>
    <property type="match status" value="1"/>
</dbReference>
<keyword evidence="6" id="KW-0479">Metal-binding</keyword>
<protein>
    <submittedName>
        <fullName evidence="16">DNA repair protein rad50</fullName>
    </submittedName>
</protein>
<dbReference type="PANTHER" id="PTHR18867">
    <property type="entry name" value="RAD50"/>
    <property type="match status" value="1"/>
</dbReference>
<dbReference type="SUPFAM" id="SSF52540">
    <property type="entry name" value="P-loop containing nucleoside triphosphate hydrolases"/>
    <property type="match status" value="2"/>
</dbReference>
<dbReference type="InterPro" id="IPR004584">
    <property type="entry name" value="Rad50_eukaryotes"/>
</dbReference>
<dbReference type="GO" id="GO:0000722">
    <property type="term" value="P:telomere maintenance via recombination"/>
    <property type="evidence" value="ECO:0007669"/>
    <property type="project" value="TreeGrafter"/>
</dbReference>
<feature type="coiled-coil region" evidence="14">
    <location>
        <begin position="524"/>
        <end position="581"/>
    </location>
</feature>
<dbReference type="NCBIfam" id="TIGR00606">
    <property type="entry name" value="rad50"/>
    <property type="match status" value="1"/>
</dbReference>
<dbReference type="InterPro" id="IPR038729">
    <property type="entry name" value="Rad50/SbcC_AAA"/>
</dbReference>
<dbReference type="GO" id="GO:0043047">
    <property type="term" value="F:single-stranded telomeric DNA binding"/>
    <property type="evidence" value="ECO:0007669"/>
    <property type="project" value="TreeGrafter"/>
</dbReference>
<keyword evidence="12" id="KW-0539">Nucleus</keyword>
<feature type="domain" description="Rad50/SbcC-type AAA" evidence="15">
    <location>
        <begin position="49"/>
        <end position="289"/>
    </location>
</feature>
<comment type="subcellular location">
    <subcellularLocation>
        <location evidence="3">Chromosome</location>
    </subcellularLocation>
    <subcellularLocation>
        <location evidence="2">Nucleus</location>
    </subcellularLocation>
</comment>
<evidence type="ECO:0000256" key="13">
    <source>
        <dbReference type="ARBA" id="ARBA00049360"/>
    </source>
</evidence>
<dbReference type="GO" id="GO:0000794">
    <property type="term" value="C:condensed nuclear chromosome"/>
    <property type="evidence" value="ECO:0007669"/>
    <property type="project" value="TreeGrafter"/>
</dbReference>
<evidence type="ECO:0000256" key="7">
    <source>
        <dbReference type="ARBA" id="ARBA00022763"/>
    </source>
</evidence>
<evidence type="ECO:0000313" key="16">
    <source>
        <dbReference type="EMBL" id="KAH9498032.1"/>
    </source>
</evidence>
<evidence type="ECO:0000256" key="9">
    <source>
        <dbReference type="ARBA" id="ARBA00022833"/>
    </source>
</evidence>
<dbReference type="GO" id="GO:0070192">
    <property type="term" value="P:chromosome organization involved in meiotic cell cycle"/>
    <property type="evidence" value="ECO:0007669"/>
    <property type="project" value="TreeGrafter"/>
</dbReference>
<evidence type="ECO:0000256" key="2">
    <source>
        <dbReference type="ARBA" id="ARBA00004123"/>
    </source>
</evidence>
<evidence type="ECO:0000256" key="10">
    <source>
        <dbReference type="ARBA" id="ARBA00023054"/>
    </source>
</evidence>
<organism evidence="16 17">
    <name type="scientific">Dermatophagoides farinae</name>
    <name type="common">American house dust mite</name>
    <dbReference type="NCBI Taxonomy" id="6954"/>
    <lineage>
        <taxon>Eukaryota</taxon>
        <taxon>Metazoa</taxon>
        <taxon>Ecdysozoa</taxon>
        <taxon>Arthropoda</taxon>
        <taxon>Chelicerata</taxon>
        <taxon>Arachnida</taxon>
        <taxon>Acari</taxon>
        <taxon>Acariformes</taxon>
        <taxon>Sarcoptiformes</taxon>
        <taxon>Astigmata</taxon>
        <taxon>Psoroptidia</taxon>
        <taxon>Analgoidea</taxon>
        <taxon>Pyroglyphidae</taxon>
        <taxon>Dermatophagoidinae</taxon>
        <taxon>Dermatophagoides</taxon>
    </lineage>
</organism>
<evidence type="ECO:0000256" key="11">
    <source>
        <dbReference type="ARBA" id="ARBA00023204"/>
    </source>
</evidence>
<evidence type="ECO:0000256" key="1">
    <source>
        <dbReference type="ARBA" id="ARBA00001947"/>
    </source>
</evidence>
<feature type="coiled-coil region" evidence="14">
    <location>
        <begin position="869"/>
        <end position="1044"/>
    </location>
</feature>
<feature type="coiled-coil region" evidence="14">
    <location>
        <begin position="778"/>
        <end position="819"/>
    </location>
</feature>
<dbReference type="GO" id="GO:0046872">
    <property type="term" value="F:metal ion binding"/>
    <property type="evidence" value="ECO:0007669"/>
    <property type="project" value="UniProtKB-KW"/>
</dbReference>
<keyword evidence="9" id="KW-0862">Zinc</keyword>
<name>A0A922L137_DERFA</name>
<dbReference type="GO" id="GO:0016887">
    <property type="term" value="F:ATP hydrolysis activity"/>
    <property type="evidence" value="ECO:0007669"/>
    <property type="project" value="InterPro"/>
</dbReference>
<evidence type="ECO:0000256" key="12">
    <source>
        <dbReference type="ARBA" id="ARBA00023242"/>
    </source>
</evidence>
<evidence type="ECO:0000259" key="15">
    <source>
        <dbReference type="Pfam" id="PF13476"/>
    </source>
</evidence>
<dbReference type="EMBL" id="ASGP02000007">
    <property type="protein sequence ID" value="KAH9498032.1"/>
    <property type="molecule type" value="Genomic_DNA"/>
</dbReference>
<feature type="coiled-coil region" evidence="14">
    <location>
        <begin position="636"/>
        <end position="707"/>
    </location>
</feature>
<keyword evidence="5" id="KW-0158">Chromosome</keyword>
<dbReference type="Proteomes" id="UP000790347">
    <property type="component" value="Unassembled WGS sequence"/>
</dbReference>
<comment type="catalytic activity">
    <reaction evidence="13">
        <text>ATP + H2O = ADP + phosphate + H(+)</text>
        <dbReference type="Rhea" id="RHEA:13065"/>
        <dbReference type="ChEBI" id="CHEBI:15377"/>
        <dbReference type="ChEBI" id="CHEBI:15378"/>
        <dbReference type="ChEBI" id="CHEBI:30616"/>
        <dbReference type="ChEBI" id="CHEBI:43474"/>
        <dbReference type="ChEBI" id="CHEBI:456216"/>
    </reaction>
</comment>
<comment type="cofactor">
    <cofactor evidence="1">
        <name>Zn(2+)</name>
        <dbReference type="ChEBI" id="CHEBI:29105"/>
    </cofactor>
</comment>
<evidence type="ECO:0000256" key="3">
    <source>
        <dbReference type="ARBA" id="ARBA00004286"/>
    </source>
</evidence>
<dbReference type="InterPro" id="IPR027417">
    <property type="entry name" value="P-loop_NTPase"/>
</dbReference>
<comment type="similarity">
    <text evidence="4">Belongs to the SMC family. RAD50 subfamily.</text>
</comment>
<dbReference type="GO" id="GO:0030870">
    <property type="term" value="C:Mre11 complex"/>
    <property type="evidence" value="ECO:0007669"/>
    <property type="project" value="InterPro"/>
</dbReference>
<keyword evidence="11" id="KW-0234">DNA repair</keyword>
<evidence type="ECO:0000313" key="17">
    <source>
        <dbReference type="Proteomes" id="UP000790347"/>
    </source>
</evidence>
<feature type="coiled-coil region" evidence="14">
    <location>
        <begin position="230"/>
        <end position="302"/>
    </location>
</feature>
<keyword evidence="8" id="KW-0378">Hydrolase</keyword>
<evidence type="ECO:0000256" key="14">
    <source>
        <dbReference type="SAM" id="Coils"/>
    </source>
</evidence>
<accession>A0A922L137</accession>
<proteinExistence type="inferred from homology"/>
<dbReference type="GO" id="GO:0051880">
    <property type="term" value="F:G-quadruplex DNA binding"/>
    <property type="evidence" value="ECO:0007669"/>
    <property type="project" value="TreeGrafter"/>
</dbReference>
<reference evidence="16" key="2">
    <citation type="journal article" date="2022" name="Res Sq">
        <title>Comparative Genomics Reveals Insights into the Divergent Evolution of Astigmatic Mites and Household Pest Adaptations.</title>
        <authorList>
            <person name="Xiong Q."/>
            <person name="Wan A.T.-Y."/>
            <person name="Liu X.-Y."/>
            <person name="Fung C.S.-H."/>
            <person name="Xiao X."/>
            <person name="Malainual N."/>
            <person name="Hou J."/>
            <person name="Wang L."/>
            <person name="Wang M."/>
            <person name="Yang K."/>
            <person name="Cui Y."/>
            <person name="Leung E."/>
            <person name="Nong W."/>
            <person name="Shin S.-K."/>
            <person name="Au S."/>
            <person name="Jeong K.Y."/>
            <person name="Chew F.T."/>
            <person name="Hui J."/>
            <person name="Leung T.F."/>
            <person name="Tungtrongchitr A."/>
            <person name="Zhong N."/>
            <person name="Liu Z."/>
            <person name="Tsui S."/>
        </authorList>
    </citation>
    <scope>NUCLEOTIDE SEQUENCE</scope>
    <source>
        <strain evidence="16">Derf</strain>
        <tissue evidence="16">Whole organism</tissue>
    </source>
</reference>
<evidence type="ECO:0000256" key="6">
    <source>
        <dbReference type="ARBA" id="ARBA00022723"/>
    </source>
</evidence>
<reference evidence="16" key="1">
    <citation type="submission" date="2013-05" db="EMBL/GenBank/DDBJ databases">
        <authorList>
            <person name="Yim A.K.Y."/>
            <person name="Chan T.F."/>
            <person name="Ji K.M."/>
            <person name="Liu X.Y."/>
            <person name="Zhou J.W."/>
            <person name="Li R.Q."/>
            <person name="Yang K.Y."/>
            <person name="Li J."/>
            <person name="Li M."/>
            <person name="Law P.T.W."/>
            <person name="Wu Y.L."/>
            <person name="Cai Z.L."/>
            <person name="Qin H."/>
            <person name="Bao Y."/>
            <person name="Leung R.K.K."/>
            <person name="Ng P.K.S."/>
            <person name="Zou J."/>
            <person name="Zhong X.J."/>
            <person name="Ran P.X."/>
            <person name="Zhong N.S."/>
            <person name="Liu Z.G."/>
            <person name="Tsui S.K.W."/>
        </authorList>
    </citation>
    <scope>NUCLEOTIDE SEQUENCE</scope>
    <source>
        <strain evidence="16">Derf</strain>
        <tissue evidence="16">Whole organism</tissue>
    </source>
</reference>
<gene>
    <name evidence="16" type="primary">RAD50</name>
    <name evidence="16" type="ORF">DERF_013958</name>
</gene>
<dbReference type="GO" id="GO:0003691">
    <property type="term" value="F:double-stranded telomeric DNA binding"/>
    <property type="evidence" value="ECO:0007669"/>
    <property type="project" value="TreeGrafter"/>
</dbReference>
<dbReference type="Gene3D" id="3.40.50.300">
    <property type="entry name" value="P-loop containing nucleotide triphosphate hydrolases"/>
    <property type="match status" value="2"/>
</dbReference>
<comment type="caution">
    <text evidence="16">The sequence shown here is derived from an EMBL/GenBank/DDBJ whole genome shotgun (WGS) entry which is preliminary data.</text>
</comment>